<keyword evidence="2" id="KW-1185">Reference proteome</keyword>
<reference evidence="1 2" key="1">
    <citation type="submission" date="2022-04" db="EMBL/GenBank/DDBJ databases">
        <title>Positive selection, recombination, and allopatry shape intraspecific diversity of widespread and dominant cyanobacteria.</title>
        <authorList>
            <person name="Wei J."/>
            <person name="Shu W."/>
            <person name="Hu C."/>
        </authorList>
    </citation>
    <scope>NUCLEOTIDE SEQUENCE [LARGE SCALE GENOMIC DNA]</scope>
    <source>
        <strain evidence="1 2">AS-A4</strain>
    </source>
</reference>
<gene>
    <name evidence="1" type="ORF">NDI38_04145</name>
</gene>
<dbReference type="EMBL" id="JAMPLM010000002">
    <property type="protein sequence ID" value="MEP1057617.1"/>
    <property type="molecule type" value="Genomic_DNA"/>
</dbReference>
<dbReference type="Proteomes" id="UP001476950">
    <property type="component" value="Unassembled WGS sequence"/>
</dbReference>
<evidence type="ECO:0000313" key="1">
    <source>
        <dbReference type="EMBL" id="MEP1057617.1"/>
    </source>
</evidence>
<accession>A0ABV0KEX2</accession>
<comment type="caution">
    <text evidence="1">The sequence shown here is derived from an EMBL/GenBank/DDBJ whole genome shotgun (WGS) entry which is preliminary data.</text>
</comment>
<sequence length="161" mass="17720">MPVAILEHPITAVLTKTTEPLGLLPYLDRRFEADWQRFQVKNYGFQGAGNFDPSVNGSGYRVREDDSVGSTAHRATYTSSVLLGKIFPLIGVNDQQVSANVSYSVDKAIRAWLCQASGVVTGAELQIQCSRAIESDKNISASNVRAKWHVLIWSFQLAVYG</sequence>
<organism evidence="1 2">
    <name type="scientific">Stenomitos frigidus AS-A4</name>
    <dbReference type="NCBI Taxonomy" id="2933935"/>
    <lineage>
        <taxon>Bacteria</taxon>
        <taxon>Bacillati</taxon>
        <taxon>Cyanobacteriota</taxon>
        <taxon>Cyanophyceae</taxon>
        <taxon>Leptolyngbyales</taxon>
        <taxon>Leptolyngbyaceae</taxon>
        <taxon>Stenomitos</taxon>
    </lineage>
</organism>
<evidence type="ECO:0000313" key="2">
    <source>
        <dbReference type="Proteomes" id="UP001476950"/>
    </source>
</evidence>
<dbReference type="RefSeq" id="WP_190450574.1">
    <property type="nucleotide sequence ID" value="NZ_JAMPLM010000002.1"/>
</dbReference>
<protein>
    <submittedName>
        <fullName evidence="1">Uncharacterized protein</fullName>
    </submittedName>
</protein>
<name>A0ABV0KEX2_9CYAN</name>
<proteinExistence type="predicted"/>